<gene>
    <name evidence="4" type="primary">gst_1</name>
    <name evidence="3" type="synonym">gst_2</name>
    <name evidence="3" type="ORF">IFDJLNFL_4735</name>
    <name evidence="4" type="ORF">MTDSW087_01246</name>
</gene>
<evidence type="ECO:0000259" key="2">
    <source>
        <dbReference type="PROSITE" id="PS50405"/>
    </source>
</evidence>
<dbReference type="CDD" id="cd03056">
    <property type="entry name" value="GST_N_4"/>
    <property type="match status" value="1"/>
</dbReference>
<evidence type="ECO:0000313" key="5">
    <source>
        <dbReference type="Proteomes" id="UP000401717"/>
    </source>
</evidence>
<dbReference type="InterPro" id="IPR036282">
    <property type="entry name" value="Glutathione-S-Trfase_C_sf"/>
</dbReference>
<sequence>MKLYHHPLSGHAHRAHLFLSLAGVPHDLVEVDLAARAHKAPDFLALNPFGQVPVLVDGDVVVPDSIAIMVYAARKFGKRDWFPEDPVEAAAVQRWLSVSTGEIYNGPCAARLVTLFGYDLDPALAIKRAHAILGQMEAHLAGRDWIATGRPTAADAALYSYVSAAPEGNVDLAPYPTVRAWLARVEGLPGFVPFRKSAVGLSA</sequence>
<reference evidence="4 5" key="1">
    <citation type="submission" date="2019-06" db="EMBL/GenBank/DDBJ databases">
        <authorList>
            <person name="Rodrigo-Torres L."/>
            <person name="Arahal R. D."/>
            <person name="Lucena T."/>
        </authorList>
    </citation>
    <scope>NUCLEOTIDE SEQUENCE [LARGE SCALE GENOMIC DNA]</scope>
    <source>
        <strain evidence="4 5">SW08-7</strain>
    </source>
</reference>
<reference evidence="3" key="3">
    <citation type="submission" date="2021-08" db="EMBL/GenBank/DDBJ databases">
        <authorList>
            <person name="Tani A."/>
            <person name="Ola A."/>
            <person name="Ogura Y."/>
            <person name="Katsura K."/>
            <person name="Hayashi T."/>
        </authorList>
    </citation>
    <scope>NUCLEOTIDE SEQUENCE</scope>
    <source>
        <strain evidence="3">DSM 22415</strain>
    </source>
</reference>
<feature type="domain" description="GST N-terminal" evidence="1">
    <location>
        <begin position="1"/>
        <end position="80"/>
    </location>
</feature>
<dbReference type="Pfam" id="PF02798">
    <property type="entry name" value="GST_N"/>
    <property type="match status" value="1"/>
</dbReference>
<name>A0A564FUM6_9HYPH</name>
<evidence type="ECO:0000313" key="6">
    <source>
        <dbReference type="Proteomes" id="UP001055303"/>
    </source>
</evidence>
<dbReference type="Gene3D" id="1.20.1050.10">
    <property type="match status" value="1"/>
</dbReference>
<dbReference type="PANTHER" id="PTHR44051">
    <property type="entry name" value="GLUTATHIONE S-TRANSFERASE-RELATED"/>
    <property type="match status" value="1"/>
</dbReference>
<protein>
    <submittedName>
        <fullName evidence="4">Glutathione S-transferase GST-4.5</fullName>
        <ecNumber evidence="4">2.5.1.18</ecNumber>
    </submittedName>
</protein>
<dbReference type="OrthoDB" id="9810080at2"/>
<organism evidence="4 5">
    <name type="scientific">Methylobacterium dankookense</name>
    <dbReference type="NCBI Taxonomy" id="560405"/>
    <lineage>
        <taxon>Bacteria</taxon>
        <taxon>Pseudomonadati</taxon>
        <taxon>Pseudomonadota</taxon>
        <taxon>Alphaproteobacteria</taxon>
        <taxon>Hyphomicrobiales</taxon>
        <taxon>Methylobacteriaceae</taxon>
        <taxon>Methylobacterium</taxon>
    </lineage>
</organism>
<dbReference type="SUPFAM" id="SSF47616">
    <property type="entry name" value="GST C-terminal domain-like"/>
    <property type="match status" value="1"/>
</dbReference>
<dbReference type="PANTHER" id="PTHR44051:SF2">
    <property type="entry name" value="HYPOTHETICAL GLUTATHIONE S-TRANSFERASE LIKE PROTEIN"/>
    <property type="match status" value="1"/>
</dbReference>
<dbReference type="PROSITE" id="PS50405">
    <property type="entry name" value="GST_CTER"/>
    <property type="match status" value="1"/>
</dbReference>
<dbReference type="Gene3D" id="3.40.30.10">
    <property type="entry name" value="Glutaredoxin"/>
    <property type="match status" value="1"/>
</dbReference>
<dbReference type="SUPFAM" id="SSF52833">
    <property type="entry name" value="Thioredoxin-like"/>
    <property type="match status" value="1"/>
</dbReference>
<dbReference type="Proteomes" id="UP001055303">
    <property type="component" value="Unassembled WGS sequence"/>
</dbReference>
<proteinExistence type="predicted"/>
<accession>A0A564FUM6</accession>
<evidence type="ECO:0000313" key="4">
    <source>
        <dbReference type="EMBL" id="VUF11564.1"/>
    </source>
</evidence>
<dbReference type="SFLD" id="SFLDG00358">
    <property type="entry name" value="Main_(cytGST)"/>
    <property type="match status" value="1"/>
</dbReference>
<dbReference type="Proteomes" id="UP000401717">
    <property type="component" value="Unassembled WGS sequence"/>
</dbReference>
<dbReference type="AlphaFoldDB" id="A0A564FUM6"/>
<dbReference type="InterPro" id="IPR010987">
    <property type="entry name" value="Glutathione-S-Trfase_C-like"/>
</dbReference>
<dbReference type="InterPro" id="IPR036249">
    <property type="entry name" value="Thioredoxin-like_sf"/>
</dbReference>
<dbReference type="EMBL" id="CABFVH010000005">
    <property type="protein sequence ID" value="VUF11564.1"/>
    <property type="molecule type" value="Genomic_DNA"/>
</dbReference>
<reference evidence="3" key="2">
    <citation type="journal article" date="2021" name="Front. Microbiol.">
        <title>Comprehensive Comparative Genomics and Phenotyping of Methylobacterium Species.</title>
        <authorList>
            <person name="Alessa O."/>
            <person name="Ogura Y."/>
            <person name="Fujitani Y."/>
            <person name="Takami H."/>
            <person name="Hayashi T."/>
            <person name="Sahin N."/>
            <person name="Tani A."/>
        </authorList>
    </citation>
    <scope>NUCLEOTIDE SEQUENCE</scope>
    <source>
        <strain evidence="3">DSM 22415</strain>
    </source>
</reference>
<feature type="domain" description="GST C-terminal" evidence="2">
    <location>
        <begin position="85"/>
        <end position="203"/>
    </location>
</feature>
<dbReference type="InterPro" id="IPR004045">
    <property type="entry name" value="Glutathione_S-Trfase_N"/>
</dbReference>
<dbReference type="PROSITE" id="PS50404">
    <property type="entry name" value="GST_NTER"/>
    <property type="match status" value="1"/>
</dbReference>
<dbReference type="InterPro" id="IPR040079">
    <property type="entry name" value="Glutathione_S-Trfase"/>
</dbReference>
<dbReference type="EMBL" id="BPQI01000171">
    <property type="protein sequence ID" value="GJD58811.1"/>
    <property type="molecule type" value="Genomic_DNA"/>
</dbReference>
<dbReference type="CDD" id="cd03206">
    <property type="entry name" value="GST_C_7"/>
    <property type="match status" value="1"/>
</dbReference>
<evidence type="ECO:0000259" key="1">
    <source>
        <dbReference type="PROSITE" id="PS50404"/>
    </source>
</evidence>
<dbReference type="Pfam" id="PF13410">
    <property type="entry name" value="GST_C_2"/>
    <property type="match status" value="1"/>
</dbReference>
<keyword evidence="6" id="KW-1185">Reference proteome</keyword>
<dbReference type="GO" id="GO:0004364">
    <property type="term" value="F:glutathione transferase activity"/>
    <property type="evidence" value="ECO:0007669"/>
    <property type="project" value="UniProtKB-EC"/>
</dbReference>
<evidence type="ECO:0000313" key="3">
    <source>
        <dbReference type="EMBL" id="GJD58811.1"/>
    </source>
</evidence>
<dbReference type="SFLD" id="SFLDS00019">
    <property type="entry name" value="Glutathione_Transferase_(cytos"/>
    <property type="match status" value="1"/>
</dbReference>
<dbReference type="EC" id="2.5.1.18" evidence="4"/>
<dbReference type="RefSeq" id="WP_144761637.1">
    <property type="nucleotide sequence ID" value="NZ_BPQI01000171.1"/>
</dbReference>
<keyword evidence="4" id="KW-0808">Transferase</keyword>